<evidence type="ECO:0000313" key="1">
    <source>
        <dbReference type="EMBL" id="APH70728.1"/>
    </source>
</evidence>
<organism evidence="1 2">
    <name type="scientific">Aquibium oceanicum</name>
    <dbReference type="NCBI Taxonomy" id="1670800"/>
    <lineage>
        <taxon>Bacteria</taxon>
        <taxon>Pseudomonadati</taxon>
        <taxon>Pseudomonadota</taxon>
        <taxon>Alphaproteobacteria</taxon>
        <taxon>Hyphomicrobiales</taxon>
        <taxon>Phyllobacteriaceae</taxon>
        <taxon>Aquibium</taxon>
    </lineage>
</organism>
<dbReference type="Proteomes" id="UP000182840">
    <property type="component" value="Chromosome"/>
</dbReference>
<accession>A0A1L3SMU7</accession>
<sequence length="67" mass="7264">MYIREAITILQGLEGEAPKGGTFWAVVELFGVSTSESRVGERSVPQVLSHQTVRDLIRAAAMACQAM</sequence>
<protein>
    <submittedName>
        <fullName evidence="1">Uncharacterized protein</fullName>
    </submittedName>
</protein>
<dbReference type="KEGG" id="meso:BSQ44_04490"/>
<evidence type="ECO:0000313" key="2">
    <source>
        <dbReference type="Proteomes" id="UP000182840"/>
    </source>
</evidence>
<dbReference type="EMBL" id="CP018171">
    <property type="protein sequence ID" value="APH70728.1"/>
    <property type="molecule type" value="Genomic_DNA"/>
</dbReference>
<keyword evidence="2" id="KW-1185">Reference proteome</keyword>
<reference evidence="2" key="1">
    <citation type="submission" date="2016-11" db="EMBL/GenBank/DDBJ databases">
        <title>Mesorhizobium oceanicum sp. nov., isolated from deep seawater in South China Sea.</title>
        <authorList>
            <person name="Fu G.-Y."/>
        </authorList>
    </citation>
    <scope>NUCLEOTIDE SEQUENCE [LARGE SCALE GENOMIC DNA]</scope>
    <source>
        <strain evidence="2">B7</strain>
    </source>
</reference>
<gene>
    <name evidence="1" type="ORF">BSQ44_04490</name>
</gene>
<dbReference type="STRING" id="1670800.BSQ44_04490"/>
<proteinExistence type="predicted"/>
<dbReference type="AlphaFoldDB" id="A0A1L3SMU7"/>
<name>A0A1L3SMU7_9HYPH</name>